<dbReference type="PANTHER" id="PTHR45625:SF16">
    <property type="entry name" value="PEPTIDYL-PROLYL CIS-TRANS ISOMERASE"/>
    <property type="match status" value="1"/>
</dbReference>
<dbReference type="GO" id="GO:0003755">
    <property type="term" value="F:peptidyl-prolyl cis-trans isomerase activity"/>
    <property type="evidence" value="ECO:0007669"/>
    <property type="project" value="UniProtKB-UniRule"/>
</dbReference>
<dbReference type="AlphaFoldDB" id="A0A917UTA1"/>
<comment type="catalytic activity">
    <reaction evidence="1">
        <text>[protein]-peptidylproline (omega=180) = [protein]-peptidylproline (omega=0)</text>
        <dbReference type="Rhea" id="RHEA:16237"/>
        <dbReference type="Rhea" id="RHEA-COMP:10747"/>
        <dbReference type="Rhea" id="RHEA-COMP:10748"/>
        <dbReference type="ChEBI" id="CHEBI:83833"/>
        <dbReference type="ChEBI" id="CHEBI:83834"/>
        <dbReference type="EC" id="5.2.1.8"/>
    </reaction>
</comment>
<feature type="domain" description="PPIase cyclophilin-type" evidence="2">
    <location>
        <begin position="85"/>
        <end position="228"/>
    </location>
</feature>
<organism evidence="3 4">
    <name type="scientific">Deinococcus aquiradiocola</name>
    <dbReference type="NCBI Taxonomy" id="393059"/>
    <lineage>
        <taxon>Bacteria</taxon>
        <taxon>Thermotogati</taxon>
        <taxon>Deinococcota</taxon>
        <taxon>Deinococci</taxon>
        <taxon>Deinococcales</taxon>
        <taxon>Deinococcaceae</taxon>
        <taxon>Deinococcus</taxon>
    </lineage>
</organism>
<keyword evidence="1" id="KW-0697">Rotamase</keyword>
<dbReference type="PRINTS" id="PR00153">
    <property type="entry name" value="CSAPPISMRASE"/>
</dbReference>
<dbReference type="Gene3D" id="2.40.100.10">
    <property type="entry name" value="Cyclophilin-like"/>
    <property type="match status" value="1"/>
</dbReference>
<comment type="caution">
    <text evidence="3">The sequence shown here is derived from an EMBL/GenBank/DDBJ whole genome shotgun (WGS) entry which is preliminary data.</text>
</comment>
<protein>
    <recommendedName>
        <fullName evidence="1">Peptidyl-prolyl cis-trans isomerase</fullName>
        <shortName evidence="1">PPIase</shortName>
        <ecNumber evidence="1">5.2.1.8</ecNumber>
    </recommendedName>
</protein>
<dbReference type="PANTHER" id="PTHR45625">
    <property type="entry name" value="PEPTIDYL-PROLYL CIS-TRANS ISOMERASE-RELATED"/>
    <property type="match status" value="1"/>
</dbReference>
<dbReference type="Proteomes" id="UP000635726">
    <property type="component" value="Unassembled WGS sequence"/>
</dbReference>
<comment type="function">
    <text evidence="1">PPIases accelerate the folding of proteins. It catalyzes the cis-trans isomerization of proline imidic peptide bonds in oligopeptides.</text>
</comment>
<dbReference type="SUPFAM" id="SSF50891">
    <property type="entry name" value="Cyclophilin-like"/>
    <property type="match status" value="1"/>
</dbReference>
<gene>
    <name evidence="3" type="ORF">GCM10008939_30230</name>
</gene>
<sequence>MAVLTLSLVACKKDAVAADTSKPADAAATPAKPAAATVSTPGAIPAGFTLVPFVSAQPVHKFTSEPARTLKDGVDYYALIDTSKGQILTDLYEGKTPVTVNNFVTLARNHYYDGILFHRVLDGFMGQTGDPNTLDAAKKETWGQGGPGYSFPDEIRQSLKFDAPGELAMANSGPNTNGSQFFITFAPADFLDGKYNLFGKVVKGEDVLAKLTRTANPDQSTGQEVPIEGATPDKILSVRILSKNGS</sequence>
<dbReference type="InterPro" id="IPR002130">
    <property type="entry name" value="Cyclophilin-type_PPIase_dom"/>
</dbReference>
<dbReference type="CDD" id="cd00317">
    <property type="entry name" value="cyclophilin"/>
    <property type="match status" value="1"/>
</dbReference>
<dbReference type="Pfam" id="PF00160">
    <property type="entry name" value="Pro_isomerase"/>
    <property type="match status" value="1"/>
</dbReference>
<evidence type="ECO:0000256" key="1">
    <source>
        <dbReference type="RuleBase" id="RU363019"/>
    </source>
</evidence>
<reference evidence="3" key="2">
    <citation type="submission" date="2020-09" db="EMBL/GenBank/DDBJ databases">
        <authorList>
            <person name="Sun Q."/>
            <person name="Ohkuma M."/>
        </authorList>
    </citation>
    <scope>NUCLEOTIDE SEQUENCE</scope>
    <source>
        <strain evidence="3">JCM 14371</strain>
    </source>
</reference>
<name>A0A917UTA1_9DEIO</name>
<proteinExistence type="inferred from homology"/>
<keyword evidence="4" id="KW-1185">Reference proteome</keyword>
<evidence type="ECO:0000313" key="3">
    <source>
        <dbReference type="EMBL" id="GGJ84301.1"/>
    </source>
</evidence>
<reference evidence="3" key="1">
    <citation type="journal article" date="2014" name="Int. J. Syst. Evol. Microbiol.">
        <title>Complete genome sequence of Corynebacterium casei LMG S-19264T (=DSM 44701T), isolated from a smear-ripened cheese.</title>
        <authorList>
            <consortium name="US DOE Joint Genome Institute (JGI-PGF)"/>
            <person name="Walter F."/>
            <person name="Albersmeier A."/>
            <person name="Kalinowski J."/>
            <person name="Ruckert C."/>
        </authorList>
    </citation>
    <scope>NUCLEOTIDE SEQUENCE</scope>
    <source>
        <strain evidence="3">JCM 14371</strain>
    </source>
</reference>
<dbReference type="PROSITE" id="PS50072">
    <property type="entry name" value="CSA_PPIASE_2"/>
    <property type="match status" value="1"/>
</dbReference>
<dbReference type="InterPro" id="IPR029000">
    <property type="entry name" value="Cyclophilin-like_dom_sf"/>
</dbReference>
<evidence type="ECO:0000259" key="2">
    <source>
        <dbReference type="PROSITE" id="PS50072"/>
    </source>
</evidence>
<accession>A0A917UTA1</accession>
<evidence type="ECO:0000313" key="4">
    <source>
        <dbReference type="Proteomes" id="UP000635726"/>
    </source>
</evidence>
<dbReference type="EMBL" id="BMOE01000012">
    <property type="protein sequence ID" value="GGJ84301.1"/>
    <property type="molecule type" value="Genomic_DNA"/>
</dbReference>
<dbReference type="InterPro" id="IPR044666">
    <property type="entry name" value="Cyclophilin_A-like"/>
</dbReference>
<comment type="similarity">
    <text evidence="1">Belongs to the cyclophilin-type PPIase family.</text>
</comment>
<keyword evidence="1" id="KW-0413">Isomerase</keyword>
<dbReference type="EC" id="5.2.1.8" evidence="1"/>